<organism evidence="1 2">
    <name type="scientific">Sessilibacter corallicola</name>
    <dbReference type="NCBI Taxonomy" id="2904075"/>
    <lineage>
        <taxon>Bacteria</taxon>
        <taxon>Pseudomonadati</taxon>
        <taxon>Pseudomonadota</taxon>
        <taxon>Gammaproteobacteria</taxon>
        <taxon>Cellvibrionales</taxon>
        <taxon>Cellvibrionaceae</taxon>
        <taxon>Sessilibacter</taxon>
    </lineage>
</organism>
<gene>
    <name evidence="1" type="ORF">NBRC116591_31150</name>
</gene>
<evidence type="ECO:0008006" key="3">
    <source>
        <dbReference type="Google" id="ProtNLM"/>
    </source>
</evidence>
<dbReference type="InterPro" id="IPR025562">
    <property type="entry name" value="Tae4"/>
</dbReference>
<name>A0ABQ0ACC4_9GAMM</name>
<protein>
    <recommendedName>
        <fullName evidence="3">Type VI secretion system (T6SS) effector Tae4 (Amidase)</fullName>
    </recommendedName>
</protein>
<sequence>MIKFTKLWESYPTIQGDKAPCKTNGKKNFEDQCAIRLGVALASSGVKTTNLVPKGRHCWHHESSQGHVLAAEELATGLARFPIGGIQKKIKIDPATFQKDISGKKGIIFFKDFWTRNGENFRNRSGDHIDLWNGSRLTDWRTWFLISSTFNTGGNYSKSKEIWFWRVL</sequence>
<proteinExistence type="predicted"/>
<dbReference type="Proteomes" id="UP001465153">
    <property type="component" value="Unassembled WGS sequence"/>
</dbReference>
<evidence type="ECO:0000313" key="2">
    <source>
        <dbReference type="Proteomes" id="UP001465153"/>
    </source>
</evidence>
<evidence type="ECO:0000313" key="1">
    <source>
        <dbReference type="EMBL" id="GAA6169304.1"/>
    </source>
</evidence>
<dbReference type="Pfam" id="PF14113">
    <property type="entry name" value="Tae4"/>
    <property type="match status" value="1"/>
</dbReference>
<dbReference type="EMBL" id="BAABWN010000010">
    <property type="protein sequence ID" value="GAA6169304.1"/>
    <property type="molecule type" value="Genomic_DNA"/>
</dbReference>
<dbReference type="Gene3D" id="3.90.1720.80">
    <property type="match status" value="1"/>
</dbReference>
<comment type="caution">
    <text evidence="1">The sequence shown here is derived from an EMBL/GenBank/DDBJ whole genome shotgun (WGS) entry which is preliminary data.</text>
</comment>
<reference evidence="1 2" key="1">
    <citation type="submission" date="2024-04" db="EMBL/GenBank/DDBJ databases">
        <title>Draft genome sequence of Sessilibacter corallicola NBRC 116591.</title>
        <authorList>
            <person name="Miyakawa T."/>
            <person name="Kusuya Y."/>
            <person name="Miura T."/>
        </authorList>
    </citation>
    <scope>NUCLEOTIDE SEQUENCE [LARGE SCALE GENOMIC DNA]</scope>
    <source>
        <strain evidence="1 2">KU-00831-HH</strain>
    </source>
</reference>
<dbReference type="RefSeq" id="WP_353303849.1">
    <property type="nucleotide sequence ID" value="NZ_BAABWN010000010.1"/>
</dbReference>
<accession>A0ABQ0ACC4</accession>
<keyword evidence="2" id="KW-1185">Reference proteome</keyword>